<gene>
    <name evidence="1" type="ORF">B5F96_10905</name>
</gene>
<name>A0A9Q5SRE3_9BACT</name>
<dbReference type="EMBL" id="NFIJ01000010">
    <property type="protein sequence ID" value="OUO04893.1"/>
    <property type="molecule type" value="Genomic_DNA"/>
</dbReference>
<sequence>MVTTEKRNEENRLSKFKKALADLADFGRFFRQNPECFKKQTGKHRTNDGHIPLRNAVSIGVFPKKHRFLNENGVNEFLECSF</sequence>
<dbReference type="AlphaFoldDB" id="A0A9Q5SRE3"/>
<accession>A0A9Q5SRE3</accession>
<protein>
    <submittedName>
        <fullName evidence="1">Uncharacterized protein</fullName>
    </submittedName>
</protein>
<dbReference type="Proteomes" id="UP000195975">
    <property type="component" value="Unassembled WGS sequence"/>
</dbReference>
<proteinExistence type="predicted"/>
<reference evidence="2" key="1">
    <citation type="submission" date="2017-04" db="EMBL/GenBank/DDBJ databases">
        <title>Function of individual gut microbiota members based on whole genome sequencing of pure cultures obtained from chicken caecum.</title>
        <authorList>
            <person name="Medvecky M."/>
            <person name="Cejkova D."/>
            <person name="Polansky O."/>
            <person name="Karasova D."/>
            <person name="Kubasova T."/>
            <person name="Cizek A."/>
            <person name="Rychlik I."/>
        </authorList>
    </citation>
    <scope>NUCLEOTIDE SEQUENCE [LARGE SCALE GENOMIC DNA]</scope>
    <source>
        <strain evidence="2">An42</strain>
    </source>
</reference>
<evidence type="ECO:0000313" key="2">
    <source>
        <dbReference type="Proteomes" id="UP000195975"/>
    </source>
</evidence>
<evidence type="ECO:0000313" key="1">
    <source>
        <dbReference type="EMBL" id="OUO04893.1"/>
    </source>
</evidence>
<comment type="caution">
    <text evidence="1">The sequence shown here is derived from an EMBL/GenBank/DDBJ whole genome shotgun (WGS) entry which is preliminary data.</text>
</comment>
<organism evidence="1 2">
    <name type="scientific">Parabacteroides johnsonii</name>
    <dbReference type="NCBI Taxonomy" id="387661"/>
    <lineage>
        <taxon>Bacteria</taxon>
        <taxon>Pseudomonadati</taxon>
        <taxon>Bacteroidota</taxon>
        <taxon>Bacteroidia</taxon>
        <taxon>Bacteroidales</taxon>
        <taxon>Tannerellaceae</taxon>
        <taxon>Parabacteroides</taxon>
    </lineage>
</organism>